<feature type="disulfide bond" evidence="13">
    <location>
        <begin position="443"/>
        <end position="455"/>
    </location>
</feature>
<evidence type="ECO:0000256" key="2">
    <source>
        <dbReference type="ARBA" id="ARBA00022525"/>
    </source>
</evidence>
<keyword evidence="10" id="KW-0325">Glycoprotein</keyword>
<proteinExistence type="predicted"/>
<dbReference type="CDD" id="cd00055">
    <property type="entry name" value="EGF_Lam"/>
    <property type="match status" value="22"/>
</dbReference>
<keyword evidence="6" id="KW-0084">Basement membrane</keyword>
<keyword evidence="5" id="KW-0677">Repeat</keyword>
<dbReference type="GO" id="GO:0045995">
    <property type="term" value="P:regulation of embryonic development"/>
    <property type="evidence" value="ECO:0007669"/>
    <property type="project" value="InterPro"/>
</dbReference>
<feature type="domain" description="Laminin EGF-like" evidence="18">
    <location>
        <begin position="1461"/>
        <end position="1508"/>
    </location>
</feature>
<dbReference type="InterPro" id="IPR056863">
    <property type="entry name" value="LMN_ATRN_NET-like_EGF"/>
</dbReference>
<comment type="caution">
    <text evidence="21">The sequence shown here is derived from an EMBL/GenBank/DDBJ whole genome shotgun (WGS) entry which is preliminary data.</text>
</comment>
<keyword evidence="9 13" id="KW-1015">Disulfide bond</keyword>
<dbReference type="FunFam" id="2.10.25.10:FF:000388">
    <property type="entry name" value="Laminin subunit alpha"/>
    <property type="match status" value="1"/>
</dbReference>
<dbReference type="PRINTS" id="PR00011">
    <property type="entry name" value="EGFLAMININ"/>
</dbReference>
<feature type="domain" description="Laminin G" evidence="17">
    <location>
        <begin position="3283"/>
        <end position="3456"/>
    </location>
</feature>
<dbReference type="CDD" id="cd02795">
    <property type="entry name" value="CBM6-CBM35-CBM36_like"/>
    <property type="match status" value="1"/>
</dbReference>
<evidence type="ECO:0000256" key="8">
    <source>
        <dbReference type="ARBA" id="ARBA00023054"/>
    </source>
</evidence>
<dbReference type="InterPro" id="IPR010307">
    <property type="entry name" value="Laminin_dom_II"/>
</dbReference>
<evidence type="ECO:0000256" key="16">
    <source>
        <dbReference type="SAM" id="SignalP"/>
    </source>
</evidence>
<keyword evidence="7" id="KW-0130">Cell adhesion</keyword>
<feature type="disulfide bond" evidence="13">
    <location>
        <begin position="754"/>
        <end position="763"/>
    </location>
</feature>
<feature type="disulfide bond" evidence="13">
    <location>
        <begin position="495"/>
        <end position="512"/>
    </location>
</feature>
<dbReference type="GO" id="GO:0005604">
    <property type="term" value="C:basement membrane"/>
    <property type="evidence" value="ECO:0007669"/>
    <property type="project" value="UniProtKB-SubCell"/>
</dbReference>
<keyword evidence="22" id="KW-1185">Reference proteome</keyword>
<dbReference type="PROSITE" id="PS50025">
    <property type="entry name" value="LAM_G_DOMAIN"/>
    <property type="match status" value="5"/>
</dbReference>
<feature type="disulfide bond" evidence="13">
    <location>
        <begin position="418"/>
        <end position="427"/>
    </location>
</feature>
<organism evidence="21 22">
    <name type="scientific">Cloeon dipterum</name>
    <dbReference type="NCBI Taxonomy" id="197152"/>
    <lineage>
        <taxon>Eukaryota</taxon>
        <taxon>Metazoa</taxon>
        <taxon>Ecdysozoa</taxon>
        <taxon>Arthropoda</taxon>
        <taxon>Hexapoda</taxon>
        <taxon>Insecta</taxon>
        <taxon>Pterygota</taxon>
        <taxon>Palaeoptera</taxon>
        <taxon>Ephemeroptera</taxon>
        <taxon>Pisciforma</taxon>
        <taxon>Baetidae</taxon>
        <taxon>Cloeon</taxon>
    </lineage>
</organism>
<feature type="domain" description="Laminin G" evidence="17">
    <location>
        <begin position="3041"/>
        <end position="3209"/>
    </location>
</feature>
<feature type="region of interest" description="Disordered" evidence="15">
    <location>
        <begin position="3213"/>
        <end position="3265"/>
    </location>
</feature>
<feature type="disulfide bond" evidence="13">
    <location>
        <begin position="631"/>
        <end position="643"/>
    </location>
</feature>
<evidence type="ECO:0000256" key="6">
    <source>
        <dbReference type="ARBA" id="ARBA00022869"/>
    </source>
</evidence>
<dbReference type="CDD" id="cd00110">
    <property type="entry name" value="LamG"/>
    <property type="match status" value="5"/>
</dbReference>
<feature type="domain" description="Laminin G" evidence="17">
    <location>
        <begin position="2662"/>
        <end position="2861"/>
    </location>
</feature>
<feature type="disulfide bond" evidence="13">
    <location>
        <begin position="541"/>
        <end position="558"/>
    </location>
</feature>
<dbReference type="FunFam" id="2.10.25.10:FF:000051">
    <property type="entry name" value="Laminin subunit alpha 4"/>
    <property type="match status" value="1"/>
</dbReference>
<dbReference type="GO" id="GO:0030155">
    <property type="term" value="P:regulation of cell adhesion"/>
    <property type="evidence" value="ECO:0007669"/>
    <property type="project" value="InterPro"/>
</dbReference>
<feature type="domain" description="Laminin EGF-like" evidence="18">
    <location>
        <begin position="1796"/>
        <end position="1842"/>
    </location>
</feature>
<evidence type="ECO:0000256" key="11">
    <source>
        <dbReference type="ARBA" id="ARBA00023292"/>
    </source>
</evidence>
<dbReference type="PANTHER" id="PTHR10574:SF406">
    <property type="entry name" value="LAMININ SUBUNIT ALPHA 5"/>
    <property type="match status" value="1"/>
</dbReference>
<evidence type="ECO:0000256" key="7">
    <source>
        <dbReference type="ARBA" id="ARBA00022889"/>
    </source>
</evidence>
<feature type="domain" description="Laminin EGF-like" evidence="18">
    <location>
        <begin position="493"/>
        <end position="538"/>
    </location>
</feature>
<dbReference type="Pfam" id="PF06009">
    <property type="entry name" value="Laminin_II"/>
    <property type="match status" value="1"/>
</dbReference>
<feature type="disulfide bond" evidence="13">
    <location>
        <begin position="1815"/>
        <end position="1824"/>
    </location>
</feature>
<dbReference type="GO" id="GO:0005102">
    <property type="term" value="F:signaling receptor binding"/>
    <property type="evidence" value="ECO:0007669"/>
    <property type="project" value="InterPro"/>
</dbReference>
<feature type="domain" description="Laminin G" evidence="17">
    <location>
        <begin position="2866"/>
        <end position="3034"/>
    </location>
</feature>
<feature type="disulfide bond" evidence="13">
    <location>
        <begin position="468"/>
        <end position="477"/>
    </location>
</feature>
<evidence type="ECO:0000256" key="14">
    <source>
        <dbReference type="SAM" id="Coils"/>
    </source>
</evidence>
<dbReference type="SMART" id="SM00282">
    <property type="entry name" value="LamG"/>
    <property type="match status" value="5"/>
</dbReference>
<sequence length="3638" mass="401031">MHVWLAVACLAACGPWAAGELLTPPYFNLAEGRRITASATCGDGTSSPELYCKLVGATTEENENIINGQACDYCDQTKPNKWHPAENAIDGTTRWWQSPPLSRGSKYNEVTLTIDLGQEFHVAYVFIRMGNSPRPGVWALERSVDNGLTYKPWQYFADTPSDCESYFGVESLQPITRDDSVNCDTQFSKVVPLEGGEMFAFIVKNRPSANDFFNSTVLQEWSRATNIRMRLLRTKTLLGHLMSVVQRQDPTVTRRYYYSIKDISIGGRCVCNGHADTCDITDPNDPYKLRCRCQHNTCGAQCEQCCPGFVQKAWRQSKSNQIFQCEPCNCFGHSDECEYDPEVDKNMESLDIHGRYEGGGVCQNCRDNTEGNNCERCKSRFYRPFSVFLNDTNVCQPCQCDYHYATGNCAEGSGQCECRPEFQEPNCDRCSFGHFGYPDCRPCECHINGTRNGQCEATQGADGVQCPCKRGYTGSFCNQCSEGYYNFPECVDCGCNSVGATSSVCDLSSGQCICKNNFGGRTCEVCQDGYYQYPDCLYCDCDNKGTEPGICNKEDGQCLCKEGYGGARCDQCVPGYYGYPECRPCGCSGNGSNSDVCDVVSGRCRCKGNFAGRTCDQCSPGYFKYPECFACNCDGSGSIGISCDNDGTCQCHKNFDGLQCERCKEGFYNFPICEECNCDPAGVSEAFQGCGSVPAGELCECKSRVQGRICNECKPLFWNLQTYNSEGCEECSCNEAGTVGGIRVCDTKSGQCVCKPSVTSRKCEECVDGTYDLVESNLFGCTDCGCDIGGSVNSVCNKVTGQCLCQPRVSGRTCDEPLQLHFFPTLYQMQHEAEDGRTPTGTSVRFAYDKNDFQDFSWKGYAVFSQLQNEIVHEVNIQKPSLYRMVLRYVNRNPDAVVGYITIKPDNPGSTDVEQSFKVLFKPTDEPDLVTVADPVRGIPFHLVMNPGHWHVHTKIDKPNVYLDYFVLLPSAFYEANILVSSANKPCMLENQALCTHYKYPSCNRFDVVRGEGGFIDNNGIREQFREYFTDDKRLDQLGLTGDYPLINPDQDEVRLDMRVTKPGPYVILINYFSPNENSESSTLEVETRSQTGQNKGNVVLYQCSYTTICRQAVTDDDGKVAIFNFDSNAISIVLKGGNNEINIALDSVVAIPLDRWHMDYIMPRAACVRKDGECLQATFPLPPSSKRVEFEQDPERIAKELPSGIVDPDATLVYLDKIIDIVGQVPQEGKYVFIVHFYQPDFPEFEVNGLVHNGQMYEAKLMVPHCPSNSGCRGVIKQIDGSHEFSLTQNFHLTMRELPNKGMWLDYVIVVPAEHYRPNLLHEVPLDRTGVFISQCGKNNFYIDANTTGFCREAAFSLTTEFNNGALPCNCDFSGSTSFECDSFGGQCPCRENVIGRRCEACKTGYYGFPECKPCDCPSTALCDVNTGACICPHNVVGDKCNQCEAYTYGFDPIIGCEECNCNRLGVNRFNLQCDLETGACDCKENVVGRTCDHCEAGHWYFPECTTCNCDLRGTTPEICDQTTAMCHCKENVQSASCDYCIDGTFNLKASNPAGCSKCFCFGKASRCMSSSLFYSPEMLMDGWTIATVLPDAEVEPIEVSLSYTQYHVLADLSPEHVLNKIAYFVAPEDYLGRKLHSYGGQLKFIIMYNSGIFGAAVHAADVILRGAGIELMHFSIEQPAAAQFWTHSVQLLEENFQLQSGAPATREQLMQVLHSFTGLYIRATYWESTITVRLDNVTMEVGMPPEQAITHEHSALDVEECACPPNYQGLSCEDCAPGYFRAQTGPYGGFCTPCQCNGHADTCDPITGVCINCKHHTTGDHCEMCEVGYHGDATRGDCLICACPLPYTSNNFATGCNVSSDGQWISCQCRPGYAGARCEACASGFYGRPEVEGDYCRPCECSGNIDAEDPGSCDSITGKCISCLNNAAGDACAICRPGFFGDAVELKDCQVCDCEESGTEHCDSYTGRCECLPNVEGERCDRCAFDHWNFDSREGCTSCDCGVASLATQCDDKTGQCQCKPGVAGQKCDRCAPGFWNYTPDGCSTCGCNTNFSRGVGCNPKTGQCECLSGVEGEKCDHCPHRWVLIPDQGCFGCDSCIDDLLDVTDELQRAIDPIMDEFDTVALGYFTTQRLIYINESVEELQPKVITLNPDKVDLTPLQTSVEALEQDHRSVNRRSQYALTNSEKLNGHKLYAEALEVDDLIGQAVSHSHIVVMEVDDLAYSLDGGASPQAALQALQEAEAILEEIKAKNLSASRSEANDVLAKVHDLEDAMQEFELPITNQTAALNELSEKVAEFVEKLEDLKQHSEETFKKADDQAVLNLAGKSERLAQKVERAVNSTGAAKTALKNAEDLNKETEELLNEAKDNFNKLSETNKNVEMSMLRLDTHFNSTAEGLDDLLAPIEDAQNHAAEITSRAQELDEMLADTRDVSKNAVDAAKAYENIVEAIESSQSIVDEAKIIADDAKEKSAGSAEKAMERKAQSEELLDRAKRAQERVDLELAPSLDQASAAVGDVERINREAARIDERIVQMLESLPTSDASKLAEETRKVIERSESADRSAQQALSSIEDMVTRLPEYLEDAKLIPKNMDDTSKKFEGSTAHIDRVNKVLPNITNLIDSVKVGQENLNRRGEDVGLKIAELKKQVMQARDLANRIKVGVQFYPNTTLQLKNPEGLPLLATSTKISTYLKTSKTNGFVLYLGNAVGTKNLVKRAITDDFLALEIENGYPVLTIDLGSGPQRIVSDKNIADDTWYQIIIDRTGKNAKLTVREEDIDGTEKLYQKEEALTGTYSILNLDQTYSKLFVGGYPSSFEIQGAVKYSSFEGQMEELVIGETPISLWNFADAVNNLPAIERNKLVNLVTSTGLRFDSEGYAEVDAQEYVRPEQTAVSFKFKTYAEEGLVFLLGEDTSYLAVQLRHGRVVTQLNLGDGPKEVESKVKYNDGRWHTVEIARDRKLGNVKINQKTEGVLNTPDAAKENLISEKMYFGGYPGDHSYPELTNIDFDGCIDEVVFDGELVDLTQTKSFGVSPGCPSKVASIVSFNERQPGYVRWLNASSENFLQLTLKLRSSARSGLIFLASSRDQLAFFSLSMVDGKLVLRSQGNELSSDALYNDGEWHVLTATHSASELRLDIDDYDTFTSDQPPSPLYLKWGNMFFAGLPRDYNPNSGTVAASNAFVGCLGDATVNGVFINFANSTDRPGAVLGKCSGTAPAVAGPSAPEEKEEEEEGAIDKVRPTPPPATLPPEPETTTMPPTTTVTPAPEQCMLPRRPAVDRDVAEDSLRFGQVANGRLEYNSLPGQLKKKFDFTVEFKTFVGDGVIFYVGDENHIDHIALYMKDGKVYYSFNTGSGTLIIQSTGSYRDGVWHTVTFSRKASTGKLIIDNADKVEGTSKGTTNSINVVPPYYVGGVGSKNIDAQKNNLGGVTRTFEGCLRNFKMGNDKLVDLSFSAGTSPCSEKVEEGVFFSADGGYIKTPGPFKVGIEIQIKLEIRPRSNNGILMSVHGKGDFFVLQLIDGAVKASVNNGKKTSFSTTYTPPTPYHLCDGKWHTIQVIKARKLVTLTVDNYSADVGVGVGSMTDTIFPLFMGSHRHSVMRGFETSDKQYVGCMRNLIINEKLEKLSNFEAHGNVTRSSCPTN</sequence>
<dbReference type="FunFam" id="2.10.25.10:FF:000082">
    <property type="entry name" value="Laminin subunit alpha 1"/>
    <property type="match status" value="3"/>
</dbReference>
<feature type="disulfide bond" evidence="13">
    <location>
        <begin position="493"/>
        <end position="505"/>
    </location>
</feature>
<dbReference type="GO" id="GO:0071711">
    <property type="term" value="P:basement membrane organization"/>
    <property type="evidence" value="ECO:0007669"/>
    <property type="project" value="UniProtKB-ARBA"/>
</dbReference>
<evidence type="ECO:0000256" key="3">
    <source>
        <dbReference type="ARBA" id="ARBA00022530"/>
    </source>
</evidence>
<protein>
    <recommendedName>
        <fullName evidence="23">Laminin subunit alpha</fullName>
    </recommendedName>
</protein>
<evidence type="ECO:0000259" key="17">
    <source>
        <dbReference type="PROSITE" id="PS50025"/>
    </source>
</evidence>
<evidence type="ECO:0000256" key="15">
    <source>
        <dbReference type="SAM" id="MobiDB-lite"/>
    </source>
</evidence>
<evidence type="ECO:0000259" key="20">
    <source>
        <dbReference type="PROSITE" id="PS51117"/>
    </source>
</evidence>
<dbReference type="SMART" id="SM00181">
    <property type="entry name" value="EGF"/>
    <property type="match status" value="9"/>
</dbReference>
<dbReference type="OrthoDB" id="10011303at2759"/>
<dbReference type="GO" id="GO:0009888">
    <property type="term" value="P:tissue development"/>
    <property type="evidence" value="ECO:0007669"/>
    <property type="project" value="TreeGrafter"/>
</dbReference>
<feature type="disulfide bond" evidence="13">
    <location>
        <begin position="1530"/>
        <end position="1539"/>
    </location>
</feature>
<dbReference type="GO" id="GO:0030054">
    <property type="term" value="C:cell junction"/>
    <property type="evidence" value="ECO:0007669"/>
    <property type="project" value="UniProtKB-ARBA"/>
</dbReference>
<comment type="caution">
    <text evidence="13">Lacks conserved residue(s) required for the propagation of feature annotation.</text>
</comment>
<dbReference type="GO" id="GO:0030334">
    <property type="term" value="P:regulation of cell migration"/>
    <property type="evidence" value="ECO:0007669"/>
    <property type="project" value="InterPro"/>
</dbReference>
<feature type="chain" id="PRO_5035716347" description="Laminin subunit alpha" evidence="16">
    <location>
        <begin position="20"/>
        <end position="3638"/>
    </location>
</feature>
<dbReference type="FunFam" id="2.10.25.10:FF:000011">
    <property type="entry name" value="Cadherin EGF LAG seven-pass G-type receptor"/>
    <property type="match status" value="1"/>
</dbReference>
<dbReference type="SUPFAM" id="SSF49899">
    <property type="entry name" value="Concanavalin A-like lectins/glucanases"/>
    <property type="match status" value="5"/>
</dbReference>
<evidence type="ECO:0000256" key="4">
    <source>
        <dbReference type="ARBA" id="ARBA00022729"/>
    </source>
</evidence>
<feature type="disulfide bond" evidence="13">
    <location>
        <begin position="1937"/>
        <end position="1951"/>
    </location>
</feature>
<feature type="domain" description="Laminin G" evidence="17">
    <location>
        <begin position="3462"/>
        <end position="3635"/>
    </location>
</feature>
<feature type="compositionally biased region" description="Pro residues" evidence="15">
    <location>
        <begin position="3238"/>
        <end position="3249"/>
    </location>
</feature>
<dbReference type="InterPro" id="IPR009254">
    <property type="entry name" value="Laminin_aI"/>
</dbReference>
<dbReference type="FunFam" id="2.10.25.10:FF:000135">
    <property type="entry name" value="Laminin subunit beta 4"/>
    <property type="match status" value="1"/>
</dbReference>
<dbReference type="GO" id="GO:0007155">
    <property type="term" value="P:cell adhesion"/>
    <property type="evidence" value="ECO:0007669"/>
    <property type="project" value="UniProtKB-KW"/>
</dbReference>
<evidence type="ECO:0000256" key="10">
    <source>
        <dbReference type="ARBA" id="ARBA00023180"/>
    </source>
</evidence>
<dbReference type="PROSITE" id="PS51117">
    <property type="entry name" value="LAMININ_NTER"/>
    <property type="match status" value="1"/>
</dbReference>
<dbReference type="FunFam" id="2.10.25.10:FF:000083">
    <property type="entry name" value="Laminin subunit alpha"/>
    <property type="match status" value="1"/>
</dbReference>
<dbReference type="FunFam" id="2.10.25.10:FF:000106">
    <property type="entry name" value="Heparan sulfate proteoglycan 2"/>
    <property type="match status" value="1"/>
</dbReference>
<comment type="subcellular location">
    <subcellularLocation>
        <location evidence="1">Secreted</location>
        <location evidence="1">Extracellular space</location>
        <location evidence="1">Extracellular matrix</location>
        <location evidence="1">Basement membrane</location>
    </subcellularLocation>
</comment>
<name>A0A8S1C2E1_9INSE</name>
<evidence type="ECO:0000259" key="19">
    <source>
        <dbReference type="PROSITE" id="PS51115"/>
    </source>
</evidence>
<dbReference type="FunFam" id="2.10.25.10:FF:000407">
    <property type="entry name" value="Laminin subunit alpha-3"/>
    <property type="match status" value="1"/>
</dbReference>
<feature type="domain" description="Laminin EGF-like" evidence="18">
    <location>
        <begin position="1416"/>
        <end position="1460"/>
    </location>
</feature>
<feature type="domain" description="Laminin EGF-like" evidence="18">
    <location>
        <begin position="1901"/>
        <end position="1953"/>
    </location>
</feature>
<dbReference type="EMBL" id="CADEPI010000007">
    <property type="protein sequence ID" value="CAB3362105.1"/>
    <property type="molecule type" value="Genomic_DNA"/>
</dbReference>
<evidence type="ECO:0000256" key="9">
    <source>
        <dbReference type="ARBA" id="ARBA00023157"/>
    </source>
</evidence>
<dbReference type="SUPFAM" id="SSF58104">
    <property type="entry name" value="Methyl-accepting chemotaxis protein (MCP) signaling domain"/>
    <property type="match status" value="1"/>
</dbReference>
<feature type="domain" description="Laminin EGF-like" evidence="18">
    <location>
        <begin position="585"/>
        <end position="630"/>
    </location>
</feature>
<dbReference type="PROSITE" id="PS50027">
    <property type="entry name" value="EGF_LAM_2"/>
    <property type="match status" value="15"/>
</dbReference>
<dbReference type="Pfam" id="PF06008">
    <property type="entry name" value="Laminin_I"/>
    <property type="match status" value="1"/>
</dbReference>
<dbReference type="Pfam" id="PF00054">
    <property type="entry name" value="Laminin_G_1"/>
    <property type="match status" value="2"/>
</dbReference>
<feature type="domain" description="Laminin IV type A" evidence="19">
    <location>
        <begin position="1580"/>
        <end position="1762"/>
    </location>
</feature>
<evidence type="ECO:0000313" key="21">
    <source>
        <dbReference type="EMBL" id="CAB3362105.1"/>
    </source>
</evidence>
<dbReference type="FunFam" id="2.10.25.10:FF:000074">
    <property type="entry name" value="Laminin subunit alpha"/>
    <property type="match status" value="1"/>
</dbReference>
<dbReference type="FunFam" id="2.60.120.260:FF:000092">
    <property type="entry name" value="Laminin subunit alpha-3"/>
    <property type="match status" value="1"/>
</dbReference>
<feature type="disulfide bond" evidence="13">
    <location>
        <begin position="539"/>
        <end position="551"/>
    </location>
</feature>
<feature type="disulfide bond" evidence="13">
    <location>
        <begin position="1433"/>
        <end position="1442"/>
    </location>
</feature>
<feature type="disulfide bond" evidence="13">
    <location>
        <begin position="1484"/>
        <end position="1493"/>
    </location>
</feature>
<evidence type="ECO:0000256" key="5">
    <source>
        <dbReference type="ARBA" id="ARBA00022737"/>
    </source>
</evidence>
<evidence type="ECO:0000256" key="12">
    <source>
        <dbReference type="PROSITE-ProRule" id="PRU00122"/>
    </source>
</evidence>
<dbReference type="Proteomes" id="UP000494165">
    <property type="component" value="Unassembled WGS sequence"/>
</dbReference>
<dbReference type="Gene3D" id="2.60.120.200">
    <property type="match status" value="5"/>
</dbReference>
<dbReference type="Pfam" id="PF00055">
    <property type="entry name" value="Laminin_N"/>
    <property type="match status" value="1"/>
</dbReference>
<dbReference type="GO" id="GO:0016477">
    <property type="term" value="P:cell migration"/>
    <property type="evidence" value="ECO:0007669"/>
    <property type="project" value="UniProtKB-ARBA"/>
</dbReference>
<feature type="disulfide bond" evidence="13">
    <location>
        <begin position="606"/>
        <end position="615"/>
    </location>
</feature>
<feature type="domain" description="Laminin EGF-like" evidence="18">
    <location>
        <begin position="443"/>
        <end position="492"/>
    </location>
</feature>
<feature type="disulfide bond" evidence="13">
    <location>
        <begin position="585"/>
        <end position="597"/>
    </location>
</feature>
<feature type="domain" description="Laminin EGF-like" evidence="18">
    <location>
        <begin position="731"/>
        <end position="783"/>
    </location>
</feature>
<evidence type="ECO:0000256" key="1">
    <source>
        <dbReference type="ARBA" id="ARBA00004302"/>
    </source>
</evidence>
<feature type="disulfide bond" evidence="13">
    <location>
        <begin position="1973"/>
        <end position="1982"/>
    </location>
</feature>
<dbReference type="FunFam" id="2.10.25.10:FF:000034">
    <property type="entry name" value="Laminin subunit alpha 3"/>
    <property type="match status" value="1"/>
</dbReference>
<feature type="disulfide bond" evidence="13">
    <location>
        <begin position="1511"/>
        <end position="1528"/>
    </location>
</feature>
<feature type="disulfide bond" evidence="12">
    <location>
        <begin position="3182"/>
        <end position="3209"/>
    </location>
</feature>
<dbReference type="InterPro" id="IPR050440">
    <property type="entry name" value="Laminin/Netrin_ECM"/>
</dbReference>
<dbReference type="SMART" id="SM00180">
    <property type="entry name" value="EGF_Lam"/>
    <property type="match status" value="22"/>
</dbReference>
<dbReference type="SMART" id="SM00281">
    <property type="entry name" value="LamB"/>
    <property type="match status" value="1"/>
</dbReference>
<evidence type="ECO:0000259" key="18">
    <source>
        <dbReference type="PROSITE" id="PS50027"/>
    </source>
</evidence>
<feature type="coiled-coil region" evidence="14">
    <location>
        <begin position="2476"/>
        <end position="2538"/>
    </location>
</feature>
<dbReference type="InterPro" id="IPR000742">
    <property type="entry name" value="EGF"/>
</dbReference>
<dbReference type="SUPFAM" id="SSF57196">
    <property type="entry name" value="EGF/Laminin"/>
    <property type="match status" value="19"/>
</dbReference>
<keyword evidence="4 16" id="KW-0732">Signal</keyword>
<dbReference type="GO" id="GO:0007411">
    <property type="term" value="P:axon guidance"/>
    <property type="evidence" value="ECO:0007669"/>
    <property type="project" value="TreeGrafter"/>
</dbReference>
<dbReference type="PROSITE" id="PS00022">
    <property type="entry name" value="EGF_1"/>
    <property type="match status" value="1"/>
</dbReference>
<dbReference type="InterPro" id="IPR001791">
    <property type="entry name" value="Laminin_G"/>
</dbReference>
<feature type="domain" description="Laminin N-terminal" evidence="20">
    <location>
        <begin position="18"/>
        <end position="268"/>
    </location>
</feature>
<feature type="signal peptide" evidence="16">
    <location>
        <begin position="1"/>
        <end position="19"/>
    </location>
</feature>
<dbReference type="Pfam" id="PF00053">
    <property type="entry name" value="EGF_laminin"/>
    <property type="match status" value="20"/>
</dbReference>
<feature type="disulfide bond" evidence="13">
    <location>
        <begin position="514"/>
        <end position="523"/>
    </location>
</feature>
<dbReference type="PROSITE" id="PS01248">
    <property type="entry name" value="EGF_LAM_1"/>
    <property type="match status" value="5"/>
</dbReference>
<feature type="domain" description="Laminin EGF-like" evidence="18">
    <location>
        <begin position="631"/>
        <end position="680"/>
    </location>
</feature>
<dbReference type="FunFam" id="2.10.25.10:FF:000090">
    <property type="entry name" value="laminin subunit alpha"/>
    <property type="match status" value="1"/>
</dbReference>
<dbReference type="FunFam" id="2.10.25.10:FF:000069">
    <property type="entry name" value="Laminin subunit alpha 1"/>
    <property type="match status" value="1"/>
</dbReference>
<feature type="domain" description="Laminin EGF-like" evidence="18">
    <location>
        <begin position="2001"/>
        <end position="2047"/>
    </location>
</feature>
<feature type="domain" description="Laminin EGF-like" evidence="18">
    <location>
        <begin position="398"/>
        <end position="442"/>
    </location>
</feature>
<feature type="domain" description="Laminin EGF-like" evidence="18">
    <location>
        <begin position="1954"/>
        <end position="2000"/>
    </location>
</feature>
<keyword evidence="11 13" id="KW-0424">Laminin EGF-like domain</keyword>
<dbReference type="GO" id="GO:0006950">
    <property type="term" value="P:response to stress"/>
    <property type="evidence" value="ECO:0007669"/>
    <property type="project" value="UniProtKB-ARBA"/>
</dbReference>
<dbReference type="Pfam" id="PF24973">
    <property type="entry name" value="EGF_LMN_ATRN"/>
    <property type="match status" value="1"/>
</dbReference>
<evidence type="ECO:0000256" key="13">
    <source>
        <dbReference type="PROSITE-ProRule" id="PRU00460"/>
    </source>
</evidence>
<feature type="domain" description="Laminin EGF-like" evidence="18">
    <location>
        <begin position="539"/>
        <end position="584"/>
    </location>
</feature>
<dbReference type="InterPro" id="IPR000034">
    <property type="entry name" value="Laminin_IV"/>
</dbReference>
<feature type="disulfide bond" evidence="13">
    <location>
        <begin position="1372"/>
        <end position="1389"/>
    </location>
</feature>
<dbReference type="GO" id="GO:0009887">
    <property type="term" value="P:animal organ morphogenesis"/>
    <property type="evidence" value="ECO:0007669"/>
    <property type="project" value="TreeGrafter"/>
</dbReference>
<feature type="domain" description="Laminin EGF-like" evidence="18">
    <location>
        <begin position="1370"/>
        <end position="1415"/>
    </location>
</feature>
<keyword evidence="3" id="KW-0272">Extracellular matrix</keyword>
<accession>A0A8S1C2E1</accession>
<gene>
    <name evidence="21" type="ORF">CLODIP_2_CD01865</name>
</gene>
<dbReference type="InterPro" id="IPR013320">
    <property type="entry name" value="ConA-like_dom_sf"/>
</dbReference>
<feature type="compositionally biased region" description="Low complexity" evidence="15">
    <location>
        <begin position="3250"/>
        <end position="3265"/>
    </location>
</feature>
<keyword evidence="8 14" id="KW-0175">Coiled coil</keyword>
<dbReference type="SMART" id="SM00136">
    <property type="entry name" value="LamNT"/>
    <property type="match status" value="1"/>
</dbReference>
<feature type="disulfide bond" evidence="12">
    <location>
        <begin position="3608"/>
        <end position="3635"/>
    </location>
</feature>
<dbReference type="PROSITE" id="PS51115">
    <property type="entry name" value="LAMININ_IVA"/>
    <property type="match status" value="1"/>
</dbReference>
<feature type="disulfide bond" evidence="13">
    <location>
        <begin position="560"/>
        <end position="569"/>
    </location>
</feature>
<feature type="disulfide bond" evidence="13">
    <location>
        <begin position="1370"/>
        <end position="1382"/>
    </location>
</feature>
<dbReference type="Gene3D" id="2.10.25.10">
    <property type="entry name" value="Laminin"/>
    <property type="match status" value="21"/>
</dbReference>
<feature type="disulfide bond" evidence="13">
    <location>
        <begin position="2021"/>
        <end position="2030"/>
    </location>
</feature>
<dbReference type="Gene3D" id="2.60.120.260">
    <property type="entry name" value="Galactose-binding domain-like"/>
    <property type="match status" value="1"/>
</dbReference>
<dbReference type="Pfam" id="PF02210">
    <property type="entry name" value="Laminin_G_2"/>
    <property type="match status" value="3"/>
</dbReference>
<keyword evidence="2" id="KW-0964">Secreted</keyword>
<feature type="disulfide bond" evidence="13">
    <location>
        <begin position="1925"/>
        <end position="1934"/>
    </location>
</feature>
<feature type="coiled-coil region" evidence="14">
    <location>
        <begin position="2346"/>
        <end position="2426"/>
    </location>
</feature>
<dbReference type="PANTHER" id="PTHR10574">
    <property type="entry name" value="NETRIN/LAMININ-RELATED"/>
    <property type="match status" value="1"/>
</dbReference>
<feature type="disulfide bond" evidence="13">
    <location>
        <begin position="651"/>
        <end position="660"/>
    </location>
</feature>
<dbReference type="InterPro" id="IPR002049">
    <property type="entry name" value="LE_dom"/>
</dbReference>
<dbReference type="FunFam" id="2.60.120.200:FF:000160">
    <property type="entry name" value="Laminin subunit alpha-3"/>
    <property type="match status" value="1"/>
</dbReference>
<feature type="disulfide bond" evidence="13">
    <location>
        <begin position="1509"/>
        <end position="1521"/>
    </location>
</feature>
<evidence type="ECO:0000313" key="22">
    <source>
        <dbReference type="Proteomes" id="UP000494165"/>
    </source>
</evidence>
<feature type="disulfide bond" evidence="13">
    <location>
        <begin position="1391"/>
        <end position="1400"/>
    </location>
</feature>
<dbReference type="Pfam" id="PF00052">
    <property type="entry name" value="Laminin_B"/>
    <property type="match status" value="1"/>
</dbReference>
<feature type="coiled-coil region" evidence="14">
    <location>
        <begin position="2239"/>
        <end position="2320"/>
    </location>
</feature>
<evidence type="ECO:0008006" key="23">
    <source>
        <dbReference type="Google" id="ProtNLM"/>
    </source>
</evidence>
<reference evidence="21 22" key="1">
    <citation type="submission" date="2020-04" db="EMBL/GenBank/DDBJ databases">
        <authorList>
            <person name="Alioto T."/>
            <person name="Alioto T."/>
            <person name="Gomez Garrido J."/>
        </authorList>
    </citation>
    <scope>NUCLEOTIDE SEQUENCE [LARGE SCALE GENOMIC DNA]</scope>
</reference>
<dbReference type="InterPro" id="IPR008211">
    <property type="entry name" value="Laminin_N"/>
</dbReference>
<feature type="disulfide bond" evidence="13">
    <location>
        <begin position="587"/>
        <end position="604"/>
    </location>
</feature>
<feature type="domain" description="Laminin EGF-like" evidence="18">
    <location>
        <begin position="1509"/>
        <end position="1559"/>
    </location>
</feature>